<protein>
    <recommendedName>
        <fullName evidence="3">Lantibiotic alpha</fullName>
    </recommendedName>
</protein>
<accession>A0ABR5CJ58</accession>
<keyword evidence="2" id="KW-1185">Reference proteome</keyword>
<evidence type="ECO:0000313" key="2">
    <source>
        <dbReference type="Proteomes" id="UP000032503"/>
    </source>
</evidence>
<sequence length="72" mass="7692">MTVQDLTRGAYDFEASDDFDLGLAFSEIEWDTSTPMMCSEPFGTTMACPKSTDVPSACGNTAFGVAMCTTCL</sequence>
<dbReference type="Proteomes" id="UP000032503">
    <property type="component" value="Unassembled WGS sequence"/>
</dbReference>
<evidence type="ECO:0008006" key="3">
    <source>
        <dbReference type="Google" id="ProtNLM"/>
    </source>
</evidence>
<dbReference type="EMBL" id="JYFC01000001">
    <property type="protein sequence ID" value="KJC65657.1"/>
    <property type="molecule type" value="Genomic_DNA"/>
</dbReference>
<evidence type="ECO:0000313" key="1">
    <source>
        <dbReference type="EMBL" id="KJC65657.1"/>
    </source>
</evidence>
<reference evidence="1 2" key="1">
    <citation type="journal article" date="2001" name="Int. J. Syst. Evol. Microbiol.">
        <title>Agreia bicolorata gen. nov., sp. nov., to accommodate actinobacteria isolated from narrow reed grass infected by the nematode Heteroanguina graminophila.</title>
        <authorList>
            <person name="Evtushenko L.I."/>
            <person name="Dorofeeva L.V."/>
            <person name="Dobrovolskaya T.G."/>
            <person name="Streshinskaya G.M."/>
            <person name="Subbotin S.A."/>
            <person name="Tiedje J.M."/>
        </authorList>
    </citation>
    <scope>NUCLEOTIDE SEQUENCE [LARGE SCALE GENOMIC DNA]</scope>
    <source>
        <strain evidence="1 2">VKM Ac-1804</strain>
    </source>
</reference>
<dbReference type="RefSeq" id="WP_044438923.1">
    <property type="nucleotide sequence ID" value="NZ_JYFC01000001.1"/>
</dbReference>
<gene>
    <name evidence="1" type="ORF">TZ00_02310</name>
</gene>
<organism evidence="1 2">
    <name type="scientific">Agreia bicolorata</name>
    <dbReference type="NCBI Taxonomy" id="110935"/>
    <lineage>
        <taxon>Bacteria</taxon>
        <taxon>Bacillati</taxon>
        <taxon>Actinomycetota</taxon>
        <taxon>Actinomycetes</taxon>
        <taxon>Micrococcales</taxon>
        <taxon>Microbacteriaceae</taxon>
        <taxon>Agreia</taxon>
    </lineage>
</organism>
<proteinExistence type="predicted"/>
<name>A0ABR5CJ58_9MICO</name>
<comment type="caution">
    <text evidence="1">The sequence shown here is derived from an EMBL/GenBank/DDBJ whole genome shotgun (WGS) entry which is preliminary data.</text>
</comment>